<feature type="non-terminal residue" evidence="4">
    <location>
        <position position="1"/>
    </location>
</feature>
<dbReference type="Gene3D" id="1.10.357.40">
    <property type="entry name" value="YbiA-like"/>
    <property type="match status" value="1"/>
</dbReference>
<dbReference type="SUPFAM" id="SSF143990">
    <property type="entry name" value="YbiA-like"/>
    <property type="match status" value="1"/>
</dbReference>
<evidence type="ECO:0000313" key="4">
    <source>
        <dbReference type="EMBL" id="OGD23495.1"/>
    </source>
</evidence>
<dbReference type="AlphaFoldDB" id="A0A1F5AYM5"/>
<dbReference type="NCBIfam" id="TIGR02464">
    <property type="entry name" value="ribofla_fusion"/>
    <property type="match status" value="1"/>
</dbReference>
<name>A0A1F5AYM5_9BACT</name>
<reference evidence="4 5" key="1">
    <citation type="journal article" date="2016" name="Nat. Commun.">
        <title>Thousands of microbial genomes shed light on interconnected biogeochemical processes in an aquifer system.</title>
        <authorList>
            <person name="Anantharaman K."/>
            <person name="Brown C.T."/>
            <person name="Hug L.A."/>
            <person name="Sharon I."/>
            <person name="Castelle C.J."/>
            <person name="Probst A.J."/>
            <person name="Thomas B.C."/>
            <person name="Singh A."/>
            <person name="Wilkins M.J."/>
            <person name="Karaoz U."/>
            <person name="Brodie E.L."/>
            <person name="Williams K.H."/>
            <person name="Hubbard S.S."/>
            <person name="Banfield J.F."/>
        </authorList>
    </citation>
    <scope>NUCLEOTIDE SEQUENCE [LARGE SCALE GENOMIC DNA]</scope>
</reference>
<dbReference type="EMBL" id="MEYI01000038">
    <property type="protein sequence ID" value="OGD23495.1"/>
    <property type="molecule type" value="Genomic_DNA"/>
</dbReference>
<dbReference type="Proteomes" id="UP000176639">
    <property type="component" value="Unassembled WGS sequence"/>
</dbReference>
<organism evidence="4 5">
    <name type="scientific">Candidatus Azambacteria bacterium RBG_16_47_10</name>
    <dbReference type="NCBI Taxonomy" id="1797292"/>
    <lineage>
        <taxon>Bacteria</taxon>
        <taxon>Candidatus Azamiibacteriota</taxon>
    </lineage>
</organism>
<gene>
    <name evidence="4" type="ORF">A2Z10_03200</name>
</gene>
<dbReference type="InterPro" id="IPR012816">
    <property type="entry name" value="NADAR"/>
</dbReference>
<feature type="domain" description="NADAR" evidence="3">
    <location>
        <begin position="1"/>
        <end position="107"/>
    </location>
</feature>
<dbReference type="InterPro" id="IPR037238">
    <property type="entry name" value="YbiA-like_sf"/>
</dbReference>
<dbReference type="Pfam" id="PF08719">
    <property type="entry name" value="NADAR"/>
    <property type="match status" value="1"/>
</dbReference>
<evidence type="ECO:0000256" key="2">
    <source>
        <dbReference type="ARBA" id="ARBA00000751"/>
    </source>
</evidence>
<proteinExistence type="predicted"/>
<evidence type="ECO:0000256" key="1">
    <source>
        <dbReference type="ARBA" id="ARBA00000022"/>
    </source>
</evidence>
<protein>
    <recommendedName>
        <fullName evidence="3">NADAR domain-containing protein</fullName>
    </recommendedName>
</protein>
<accession>A0A1F5AYM5</accession>
<dbReference type="CDD" id="cd15457">
    <property type="entry name" value="NADAR"/>
    <property type="match status" value="1"/>
</dbReference>
<evidence type="ECO:0000313" key="5">
    <source>
        <dbReference type="Proteomes" id="UP000176639"/>
    </source>
</evidence>
<comment type="catalytic activity">
    <reaction evidence="2">
        <text>2,5-diamino-6-hydroxy-4-(5-phosphoribosylamino)-pyrimidine + H2O = 2,5,6-triamino-4-hydroxypyrimidine + D-ribose 5-phosphate</text>
        <dbReference type="Rhea" id="RHEA:23436"/>
        <dbReference type="ChEBI" id="CHEBI:15377"/>
        <dbReference type="ChEBI" id="CHEBI:58614"/>
        <dbReference type="ChEBI" id="CHEBI:78346"/>
        <dbReference type="ChEBI" id="CHEBI:137796"/>
    </reaction>
</comment>
<evidence type="ECO:0000259" key="3">
    <source>
        <dbReference type="Pfam" id="PF08719"/>
    </source>
</evidence>
<sequence>YQAKKFYDFDIRDKIKSARSAQEAKQIAKVFEHEIRDDWEEVKLRAMEEIIWAKLSQHPYIQEKLLQTGERDIIEDSHKDAFWGWGPDKDGENHLGKIWMHVRKEMRTVHGEPKFFEGTPFKV</sequence>
<comment type="catalytic activity">
    <reaction evidence="1">
        <text>5-amino-6-(5-phospho-D-ribosylamino)uracil + H2O = 5,6-diaminouracil + D-ribose 5-phosphate</text>
        <dbReference type="Rhea" id="RHEA:55020"/>
        <dbReference type="ChEBI" id="CHEBI:15377"/>
        <dbReference type="ChEBI" id="CHEBI:46252"/>
        <dbReference type="ChEBI" id="CHEBI:58453"/>
        <dbReference type="ChEBI" id="CHEBI:78346"/>
    </reaction>
</comment>
<comment type="caution">
    <text evidence="4">The sequence shown here is derived from an EMBL/GenBank/DDBJ whole genome shotgun (WGS) entry which is preliminary data.</text>
</comment>